<proteinExistence type="predicted"/>
<evidence type="ECO:0000313" key="8">
    <source>
        <dbReference type="Proteomes" id="UP000316080"/>
    </source>
</evidence>
<dbReference type="EMBL" id="QNVI01000040">
    <property type="protein sequence ID" value="TDA39000.1"/>
    <property type="molecule type" value="Genomic_DNA"/>
</dbReference>
<dbReference type="GO" id="GO:0016651">
    <property type="term" value="F:oxidoreductase activity, acting on NAD(P)H"/>
    <property type="evidence" value="ECO:0007669"/>
    <property type="project" value="InterPro"/>
</dbReference>
<dbReference type="InterPro" id="IPR017900">
    <property type="entry name" value="4Fe4S_Fe_S_CS"/>
</dbReference>
<dbReference type="GO" id="GO:0016020">
    <property type="term" value="C:membrane"/>
    <property type="evidence" value="ECO:0007669"/>
    <property type="project" value="InterPro"/>
</dbReference>
<organism evidence="6 8">
    <name type="scientific">Thermoproteota archaeon</name>
    <dbReference type="NCBI Taxonomy" id="2056631"/>
    <lineage>
        <taxon>Archaea</taxon>
        <taxon>Thermoproteota</taxon>
    </lineage>
</organism>
<dbReference type="EMBL" id="RXIH01000033">
    <property type="protein sequence ID" value="RZN55900.1"/>
    <property type="molecule type" value="Genomic_DNA"/>
</dbReference>
<dbReference type="PROSITE" id="PS51379">
    <property type="entry name" value="4FE4S_FER_2"/>
    <property type="match status" value="2"/>
</dbReference>
<dbReference type="GO" id="GO:0051539">
    <property type="term" value="F:4 iron, 4 sulfur cluster binding"/>
    <property type="evidence" value="ECO:0007669"/>
    <property type="project" value="UniProtKB-KW"/>
</dbReference>
<keyword evidence="4" id="KW-0411">Iron-sulfur</keyword>
<name>A0A520KFJ0_9CREN</name>
<sequence length="114" mass="12633">MSLFKEAIKQIPKKPVTIKYPFEPGIIPPGLRGLPIWDMNKCILCVLCQNACPVSAIKMIPKGPDAGIVYDLSRCIFCAECADACPKKAITITDKFELATTSKSELIFHYKKSQ</sequence>
<reference evidence="6 8" key="2">
    <citation type="journal article" date="2019" name="Nat. Microbiol.">
        <title>Wide diversity of methane and short-chain alkane metabolisms in uncultured archaea.</title>
        <authorList>
            <person name="Borrel G."/>
            <person name="Adam P.S."/>
            <person name="McKay L.J."/>
            <person name="Chen L.X."/>
            <person name="Sierra-Garcia I.N."/>
            <person name="Sieber C.M."/>
            <person name="Letourneur Q."/>
            <person name="Ghozlane A."/>
            <person name="Andersen G.L."/>
            <person name="Li W.J."/>
            <person name="Hallam S.J."/>
            <person name="Muyzer G."/>
            <person name="de Oliveira V.M."/>
            <person name="Inskeep W.P."/>
            <person name="Banfield J.F."/>
            <person name="Gribaldo S."/>
        </authorList>
    </citation>
    <scope>NUCLEOTIDE SEQUENCE [LARGE SCALE GENOMIC DNA]</scope>
    <source>
        <strain evidence="6">Verst-YHS</strain>
    </source>
</reference>
<evidence type="ECO:0000256" key="1">
    <source>
        <dbReference type="ARBA" id="ARBA00022485"/>
    </source>
</evidence>
<evidence type="ECO:0000259" key="5">
    <source>
        <dbReference type="PROSITE" id="PS51379"/>
    </source>
</evidence>
<keyword evidence="3" id="KW-0408">Iron</keyword>
<feature type="domain" description="4Fe-4S ferredoxin-type" evidence="5">
    <location>
        <begin position="66"/>
        <end position="95"/>
    </location>
</feature>
<dbReference type="SUPFAM" id="SSF54862">
    <property type="entry name" value="4Fe-4S ferredoxins"/>
    <property type="match status" value="1"/>
</dbReference>
<dbReference type="Gene3D" id="3.30.70.3270">
    <property type="match status" value="1"/>
</dbReference>
<dbReference type="PANTHER" id="PTHR10849">
    <property type="entry name" value="NADH DEHYDROGENASE UBIQUINONE IRON-SULFUR PROTEIN 8, MITOCHONDRIAL"/>
    <property type="match status" value="1"/>
</dbReference>
<evidence type="ECO:0000256" key="3">
    <source>
        <dbReference type="ARBA" id="ARBA00023004"/>
    </source>
</evidence>
<keyword evidence="2" id="KW-0479">Metal-binding</keyword>
<evidence type="ECO:0000313" key="9">
    <source>
        <dbReference type="Proteomes" id="UP000317265"/>
    </source>
</evidence>
<evidence type="ECO:0000313" key="6">
    <source>
        <dbReference type="EMBL" id="RZN55900.1"/>
    </source>
</evidence>
<evidence type="ECO:0000313" key="7">
    <source>
        <dbReference type="EMBL" id="TDA39000.1"/>
    </source>
</evidence>
<dbReference type="AlphaFoldDB" id="A0A520KFJ0"/>
<dbReference type="Proteomes" id="UP000316080">
    <property type="component" value="Unassembled WGS sequence"/>
</dbReference>
<dbReference type="Proteomes" id="UP000317265">
    <property type="component" value="Unassembled WGS sequence"/>
</dbReference>
<protein>
    <submittedName>
        <fullName evidence="6">4Fe-4S dicluster domain-containing protein</fullName>
    </submittedName>
</protein>
<feature type="domain" description="4Fe-4S ferredoxin-type" evidence="5">
    <location>
        <begin position="33"/>
        <end position="62"/>
    </location>
</feature>
<evidence type="ECO:0000256" key="4">
    <source>
        <dbReference type="ARBA" id="ARBA00023014"/>
    </source>
</evidence>
<keyword evidence="1" id="KW-0004">4Fe-4S</keyword>
<dbReference type="InterPro" id="IPR010226">
    <property type="entry name" value="NADH_quinone_OxRdtase_chainI"/>
</dbReference>
<evidence type="ECO:0000256" key="2">
    <source>
        <dbReference type="ARBA" id="ARBA00022723"/>
    </source>
</evidence>
<gene>
    <name evidence="7" type="ORF">DSO09_02950</name>
    <name evidence="6" type="ORF">EF809_04215</name>
</gene>
<reference evidence="7 9" key="1">
    <citation type="journal article" date="2019" name="Nat. Microbiol.">
        <title>Expanding anaerobic alkane metabolism in the domain of Archaea.</title>
        <authorList>
            <person name="Wang Y."/>
            <person name="Wegener G."/>
            <person name="Hou J."/>
            <person name="Wang F."/>
            <person name="Xiao X."/>
        </authorList>
    </citation>
    <scope>NUCLEOTIDE SEQUENCE [LARGE SCALE GENOMIC DNA]</scope>
    <source>
        <strain evidence="7">WYZ-LMO11</strain>
    </source>
</reference>
<dbReference type="GO" id="GO:0046872">
    <property type="term" value="F:metal ion binding"/>
    <property type="evidence" value="ECO:0007669"/>
    <property type="project" value="UniProtKB-KW"/>
</dbReference>
<dbReference type="PROSITE" id="PS00198">
    <property type="entry name" value="4FE4S_FER_1"/>
    <property type="match status" value="1"/>
</dbReference>
<dbReference type="InterPro" id="IPR017896">
    <property type="entry name" value="4Fe4S_Fe-S-bd"/>
</dbReference>
<comment type="caution">
    <text evidence="6">The sequence shown here is derived from an EMBL/GenBank/DDBJ whole genome shotgun (WGS) entry which is preliminary data.</text>
</comment>
<accession>A0A520KFJ0</accession>
<dbReference type="Pfam" id="PF12838">
    <property type="entry name" value="Fer4_7"/>
    <property type="match status" value="1"/>
</dbReference>